<proteinExistence type="predicted"/>
<dbReference type="RefSeq" id="WP_163919072.1">
    <property type="nucleotide sequence ID" value="NZ_AP022593.1"/>
</dbReference>
<dbReference type="Proteomes" id="UP000467428">
    <property type="component" value="Chromosome"/>
</dbReference>
<keyword evidence="1" id="KW-0472">Membrane</keyword>
<organism evidence="2 3">
    <name type="scientific">Mycolicibacterium arabiense</name>
    <dbReference type="NCBI Taxonomy" id="1286181"/>
    <lineage>
        <taxon>Bacteria</taxon>
        <taxon>Bacillati</taxon>
        <taxon>Actinomycetota</taxon>
        <taxon>Actinomycetes</taxon>
        <taxon>Mycobacteriales</taxon>
        <taxon>Mycobacteriaceae</taxon>
        <taxon>Mycolicibacterium</taxon>
    </lineage>
</organism>
<geneLocation type="plasmid" evidence="3">
    <name>pjcm18538 dna</name>
</geneLocation>
<keyword evidence="1" id="KW-0812">Transmembrane</keyword>
<evidence type="ECO:0000256" key="1">
    <source>
        <dbReference type="SAM" id="Phobius"/>
    </source>
</evidence>
<gene>
    <name evidence="2" type="ORF">MARA_28910</name>
</gene>
<feature type="transmembrane region" description="Helical" evidence="1">
    <location>
        <begin position="209"/>
        <end position="227"/>
    </location>
</feature>
<feature type="transmembrane region" description="Helical" evidence="1">
    <location>
        <begin position="233"/>
        <end position="251"/>
    </location>
</feature>
<reference evidence="2 3" key="1">
    <citation type="journal article" date="2019" name="Emerg. Microbes Infect.">
        <title>Comprehensive subspecies identification of 175 nontuberculous mycobacteria species based on 7547 genomic profiles.</title>
        <authorList>
            <person name="Matsumoto Y."/>
            <person name="Kinjo T."/>
            <person name="Motooka D."/>
            <person name="Nabeya D."/>
            <person name="Jung N."/>
            <person name="Uechi K."/>
            <person name="Horii T."/>
            <person name="Iida T."/>
            <person name="Fujita J."/>
            <person name="Nakamura S."/>
        </authorList>
    </citation>
    <scope>NUCLEOTIDE SEQUENCE [LARGE SCALE GENOMIC DNA]</scope>
    <source>
        <strain evidence="2 3">JCM 18538</strain>
    </source>
</reference>
<keyword evidence="1" id="KW-1133">Transmembrane helix</keyword>
<keyword evidence="3" id="KW-1185">Reference proteome</keyword>
<sequence length="267" mass="27961">MTTVEKTSKPSRAVVTWRWITLLLAVSQLAAPAVTSAIAGDFLASGATNEALITPAGYAFGLWGVITVLSAITALAIVRYGFGAWWELGVLIDLCIVFTGFSVWLVIAAQDWLWTSVVVFLVMAGALVHVMRKLVRHPDQVTCPSWVRTLATVTFGLYLGWSSIAIFANVAAALIQGGWSSADVAWQFVVLALAAVSAVVTTVMLRGTIGYVVGALWALVAIAIGAAERGSSTLASTAAFGAVAVVLVAVLRWQRARGGATNGPITA</sequence>
<dbReference type="AlphaFoldDB" id="A0A7I7RY51"/>
<protein>
    <submittedName>
        <fullName evidence="2">Uncharacterized protein</fullName>
    </submittedName>
</protein>
<feature type="transmembrane region" description="Helical" evidence="1">
    <location>
        <begin position="184"/>
        <end position="202"/>
    </location>
</feature>
<evidence type="ECO:0000313" key="3">
    <source>
        <dbReference type="Proteomes" id="UP000467428"/>
    </source>
</evidence>
<dbReference type="KEGG" id="marz:MARA_28910"/>
<feature type="transmembrane region" description="Helical" evidence="1">
    <location>
        <begin position="150"/>
        <end position="172"/>
    </location>
</feature>
<feature type="transmembrane region" description="Helical" evidence="1">
    <location>
        <begin position="112"/>
        <end position="130"/>
    </location>
</feature>
<accession>A0A7I7RY51</accession>
<dbReference type="EMBL" id="AP022593">
    <property type="protein sequence ID" value="BBY49423.1"/>
    <property type="molecule type" value="Genomic_DNA"/>
</dbReference>
<name>A0A7I7RY51_9MYCO</name>
<feature type="transmembrane region" description="Helical" evidence="1">
    <location>
        <begin position="85"/>
        <end position="106"/>
    </location>
</feature>
<feature type="transmembrane region" description="Helical" evidence="1">
    <location>
        <begin position="55"/>
        <end position="78"/>
    </location>
</feature>
<evidence type="ECO:0000313" key="2">
    <source>
        <dbReference type="EMBL" id="BBY49423.1"/>
    </source>
</evidence>